<accession>A0AA88QLB5</accession>
<evidence type="ECO:0000313" key="2">
    <source>
        <dbReference type="EMBL" id="KAK2970557.1"/>
    </source>
</evidence>
<dbReference type="AlphaFoldDB" id="A0AA88QLB5"/>
<dbReference type="Pfam" id="PF13963">
    <property type="entry name" value="Transpos_assoc"/>
    <property type="match status" value="1"/>
</dbReference>
<evidence type="ECO:0000259" key="1">
    <source>
        <dbReference type="Pfam" id="PF13963"/>
    </source>
</evidence>
<name>A0AA88QLB5_9ASTE</name>
<dbReference type="Proteomes" id="UP001187471">
    <property type="component" value="Unassembled WGS sequence"/>
</dbReference>
<dbReference type="InterPro" id="IPR029480">
    <property type="entry name" value="Transpos_assoc"/>
</dbReference>
<feature type="domain" description="Transposase-associated" evidence="1">
    <location>
        <begin position="3"/>
        <end position="76"/>
    </location>
</feature>
<gene>
    <name evidence="2" type="ORF">RJ640_001689</name>
</gene>
<organism evidence="2 3">
    <name type="scientific">Escallonia rubra</name>
    <dbReference type="NCBI Taxonomy" id="112253"/>
    <lineage>
        <taxon>Eukaryota</taxon>
        <taxon>Viridiplantae</taxon>
        <taxon>Streptophyta</taxon>
        <taxon>Embryophyta</taxon>
        <taxon>Tracheophyta</taxon>
        <taxon>Spermatophyta</taxon>
        <taxon>Magnoliopsida</taxon>
        <taxon>eudicotyledons</taxon>
        <taxon>Gunneridae</taxon>
        <taxon>Pentapetalae</taxon>
        <taxon>asterids</taxon>
        <taxon>campanulids</taxon>
        <taxon>Escalloniales</taxon>
        <taxon>Escalloniaceae</taxon>
        <taxon>Escallonia</taxon>
    </lineage>
</organism>
<evidence type="ECO:0000313" key="3">
    <source>
        <dbReference type="Proteomes" id="UP001187471"/>
    </source>
</evidence>
<comment type="caution">
    <text evidence="2">The sequence shown here is derived from an EMBL/GenBank/DDBJ whole genome shotgun (WGS) entry which is preliminary data.</text>
</comment>
<keyword evidence="3" id="KW-1185">Reference proteome</keyword>
<dbReference type="EMBL" id="JAVXUO010002695">
    <property type="protein sequence ID" value="KAK2970557.1"/>
    <property type="molecule type" value="Genomic_DNA"/>
</dbReference>
<protein>
    <recommendedName>
        <fullName evidence="1">Transposase-associated domain-containing protein</fullName>
    </recommendedName>
</protein>
<reference evidence="2" key="1">
    <citation type="submission" date="2022-12" db="EMBL/GenBank/DDBJ databases">
        <title>Draft genome assemblies for two species of Escallonia (Escalloniales).</title>
        <authorList>
            <person name="Chanderbali A."/>
            <person name="Dervinis C."/>
            <person name="Anghel I."/>
            <person name="Soltis D."/>
            <person name="Soltis P."/>
            <person name="Zapata F."/>
        </authorList>
    </citation>
    <scope>NUCLEOTIDE SEQUENCE</scope>
    <source>
        <strain evidence="2">UCBG92.1500</strain>
        <tissue evidence="2">Leaf</tissue>
    </source>
</reference>
<sequence length="127" mass="14457">MDKSWMQLNNRMLPDFEKGVKDFLNFAYANKDPQSKIPCPCMHCNNFFNQRREVVAKHLVLRGIVKGYDRWIYHGEDFGSYSHKYNDDGAGNISNVGDNDFIPEMIGDVATGFCSSGFFLLGFGGDR</sequence>
<proteinExistence type="predicted"/>